<dbReference type="KEGG" id="vg:16194330"/>
<keyword evidence="2" id="KW-1185">Reference proteome</keyword>
<organism evidence="1 2">
    <name type="scientific">Haloarcula hispanica tailed virus 2</name>
    <dbReference type="NCBI Taxonomy" id="1273751"/>
    <lineage>
        <taxon>Viruses</taxon>
        <taxon>Duplodnaviria</taxon>
        <taxon>Heunggongvirae</taxon>
        <taxon>Uroviricota</taxon>
        <taxon>Caudoviricetes</taxon>
        <taxon>Saparoviridae</taxon>
        <taxon>Halohivirus</taxon>
        <taxon>Halohivirus suolae</taxon>
        <taxon>Halohivirus HHTV2</taxon>
    </lineage>
</organism>
<dbReference type="RefSeq" id="YP_008060384.1">
    <property type="nucleotide sequence ID" value="NC_021340.1"/>
</dbReference>
<dbReference type="Proteomes" id="UP000203112">
    <property type="component" value="Segment"/>
</dbReference>
<sequence>MTDEVPCVICGVRSSYLTPVGDLCEAHAVVETPGFVVVCNRLGTPEPTEDRWGTTPTTTR</sequence>
<reference evidence="1 2" key="1">
    <citation type="submission" date="2012-12" db="EMBL/GenBank/DDBJ databases">
        <authorList>
            <person name="Sencilo A."/>
            <person name="Jacobs-Sera D."/>
            <person name="Russell D.A."/>
            <person name="Ko C."/>
            <person name="Atanasova N."/>
            <person name="Osterlund E."/>
            <person name="Oksanen H.M."/>
            <person name="Bamford D.H."/>
            <person name="Hatfull G.F."/>
            <person name="Roine E."/>
            <person name="Hendrix R.W."/>
        </authorList>
    </citation>
    <scope>NUCLEOTIDE SEQUENCE [LARGE SCALE GENOMIC DNA]</scope>
</reference>
<protein>
    <submittedName>
        <fullName evidence="1">Uncharacterized protein</fullName>
    </submittedName>
</protein>
<dbReference type="GeneID" id="16194330"/>
<evidence type="ECO:0000313" key="2">
    <source>
        <dbReference type="Proteomes" id="UP000203112"/>
    </source>
</evidence>
<name>R4T6C1_9CAUD</name>
<dbReference type="EMBL" id="KC292024">
    <property type="protein sequence ID" value="AGM11239.1"/>
    <property type="molecule type" value="Genomic_DNA"/>
</dbReference>
<accession>R4T6C1</accession>
<evidence type="ECO:0000313" key="1">
    <source>
        <dbReference type="EMBL" id="AGM11239.1"/>
    </source>
</evidence>
<gene>
    <name evidence="1" type="primary">75</name>
    <name evidence="1" type="ORF">HHTV2_75</name>
</gene>
<proteinExistence type="predicted"/>